<dbReference type="GO" id="GO:0016787">
    <property type="term" value="F:hydrolase activity"/>
    <property type="evidence" value="ECO:0007669"/>
    <property type="project" value="UniProtKB-KW"/>
</dbReference>
<comment type="cofactor">
    <cofactor evidence="1">
        <name>a divalent metal cation</name>
        <dbReference type="ChEBI" id="CHEBI:60240"/>
    </cofactor>
</comment>
<dbReference type="InterPro" id="IPR045249">
    <property type="entry name" value="HARBI1-like"/>
</dbReference>
<dbReference type="Proteomes" id="UP000036403">
    <property type="component" value="Unassembled WGS sequence"/>
</dbReference>
<dbReference type="InterPro" id="IPR026103">
    <property type="entry name" value="HARBI1_animal"/>
</dbReference>
<evidence type="ECO:0000256" key="11">
    <source>
        <dbReference type="ARBA" id="ARBA00030126"/>
    </source>
</evidence>
<evidence type="ECO:0000256" key="7">
    <source>
        <dbReference type="ARBA" id="ARBA00022722"/>
    </source>
</evidence>
<evidence type="ECO:0000313" key="15">
    <source>
        <dbReference type="Proteomes" id="UP000036403"/>
    </source>
</evidence>
<evidence type="ECO:0000256" key="6">
    <source>
        <dbReference type="ARBA" id="ARBA00022490"/>
    </source>
</evidence>
<dbReference type="GO" id="GO:0005634">
    <property type="term" value="C:nucleus"/>
    <property type="evidence" value="ECO:0007669"/>
    <property type="project" value="UniProtKB-SubCell"/>
</dbReference>
<evidence type="ECO:0000256" key="5">
    <source>
        <dbReference type="ARBA" id="ARBA00015519"/>
    </source>
</evidence>
<keyword evidence="9" id="KW-0378">Hydrolase</keyword>
<proteinExistence type="inferred from homology"/>
<dbReference type="Pfam" id="PF13359">
    <property type="entry name" value="DDE_Tnp_4"/>
    <property type="match status" value="1"/>
</dbReference>
<evidence type="ECO:0000256" key="2">
    <source>
        <dbReference type="ARBA" id="ARBA00004123"/>
    </source>
</evidence>
<evidence type="ECO:0000256" key="1">
    <source>
        <dbReference type="ARBA" id="ARBA00001968"/>
    </source>
</evidence>
<protein>
    <recommendedName>
        <fullName evidence="5">Putative nuclease HARBI1</fullName>
    </recommendedName>
    <alternativeName>
        <fullName evidence="11">Harbinger transposase-derived nuclease</fullName>
    </alternativeName>
</protein>
<name>A0A0J7KBQ8_LASNI</name>
<dbReference type="PaxDb" id="67767-A0A0J7KBQ8"/>
<comment type="function">
    <text evidence="12">Transposase-derived protein that may have nuclease activity. Does not have transposase activity.</text>
</comment>
<evidence type="ECO:0000256" key="8">
    <source>
        <dbReference type="ARBA" id="ARBA00022723"/>
    </source>
</evidence>
<dbReference type="AlphaFoldDB" id="A0A0J7KBQ8"/>
<keyword evidence="7" id="KW-0540">Nuclease</keyword>
<comment type="subcellular location">
    <subcellularLocation>
        <location evidence="3">Cytoplasm</location>
    </subcellularLocation>
    <subcellularLocation>
        <location evidence="2">Nucleus</location>
    </subcellularLocation>
</comment>
<organism evidence="14 15">
    <name type="scientific">Lasius niger</name>
    <name type="common">Black garden ant</name>
    <dbReference type="NCBI Taxonomy" id="67767"/>
    <lineage>
        <taxon>Eukaryota</taxon>
        <taxon>Metazoa</taxon>
        <taxon>Ecdysozoa</taxon>
        <taxon>Arthropoda</taxon>
        <taxon>Hexapoda</taxon>
        <taxon>Insecta</taxon>
        <taxon>Pterygota</taxon>
        <taxon>Neoptera</taxon>
        <taxon>Endopterygota</taxon>
        <taxon>Hymenoptera</taxon>
        <taxon>Apocrita</taxon>
        <taxon>Aculeata</taxon>
        <taxon>Formicoidea</taxon>
        <taxon>Formicidae</taxon>
        <taxon>Formicinae</taxon>
        <taxon>Lasius</taxon>
        <taxon>Lasius</taxon>
    </lineage>
</organism>
<dbReference type="GO" id="GO:0005737">
    <property type="term" value="C:cytoplasm"/>
    <property type="evidence" value="ECO:0007669"/>
    <property type="project" value="UniProtKB-SubCell"/>
</dbReference>
<evidence type="ECO:0000313" key="14">
    <source>
        <dbReference type="EMBL" id="KMQ87793.1"/>
    </source>
</evidence>
<evidence type="ECO:0000256" key="10">
    <source>
        <dbReference type="ARBA" id="ARBA00023242"/>
    </source>
</evidence>
<dbReference type="OrthoDB" id="2668416at2759"/>
<keyword evidence="15" id="KW-1185">Reference proteome</keyword>
<comment type="caution">
    <text evidence="14">The sequence shown here is derived from an EMBL/GenBank/DDBJ whole genome shotgun (WGS) entry which is preliminary data.</text>
</comment>
<comment type="similarity">
    <text evidence="4">Belongs to the HARBI1 family.</text>
</comment>
<evidence type="ECO:0000256" key="9">
    <source>
        <dbReference type="ARBA" id="ARBA00022801"/>
    </source>
</evidence>
<dbReference type="PANTHER" id="PTHR22930">
    <property type="match status" value="1"/>
</dbReference>
<keyword evidence="10" id="KW-0539">Nucleus</keyword>
<evidence type="ECO:0000256" key="12">
    <source>
        <dbReference type="ARBA" id="ARBA00045850"/>
    </source>
</evidence>
<reference evidence="14 15" key="1">
    <citation type="submission" date="2015-04" db="EMBL/GenBank/DDBJ databases">
        <title>Lasius niger genome sequencing.</title>
        <authorList>
            <person name="Konorov E.A."/>
            <person name="Nikitin M.A."/>
            <person name="Kirill M.V."/>
            <person name="Chang P."/>
        </authorList>
    </citation>
    <scope>NUCLEOTIDE SEQUENCE [LARGE SCALE GENOMIC DNA]</scope>
    <source>
        <tissue evidence="14">Whole</tissue>
    </source>
</reference>
<evidence type="ECO:0000259" key="13">
    <source>
        <dbReference type="Pfam" id="PF13359"/>
    </source>
</evidence>
<dbReference type="STRING" id="67767.A0A0J7KBQ8"/>
<accession>A0A0J7KBQ8</accession>
<dbReference type="PRINTS" id="PR02086">
    <property type="entry name" value="PUTNUCHARBI1"/>
</dbReference>
<dbReference type="GO" id="GO:0046872">
    <property type="term" value="F:metal ion binding"/>
    <property type="evidence" value="ECO:0007669"/>
    <property type="project" value="UniProtKB-KW"/>
</dbReference>
<evidence type="ECO:0000256" key="3">
    <source>
        <dbReference type="ARBA" id="ARBA00004496"/>
    </source>
</evidence>
<dbReference type="InterPro" id="IPR027806">
    <property type="entry name" value="HARBI1_dom"/>
</dbReference>
<dbReference type="PANTHER" id="PTHR22930:SF85">
    <property type="entry name" value="GH03217P-RELATED"/>
    <property type="match status" value="1"/>
</dbReference>
<keyword evidence="8" id="KW-0479">Metal-binding</keyword>
<dbReference type="EMBL" id="LBMM01009912">
    <property type="protein sequence ID" value="KMQ87793.1"/>
    <property type="molecule type" value="Genomic_DNA"/>
</dbReference>
<dbReference type="GO" id="GO:0004518">
    <property type="term" value="F:nuclease activity"/>
    <property type="evidence" value="ECO:0007669"/>
    <property type="project" value="UniProtKB-KW"/>
</dbReference>
<evidence type="ECO:0000256" key="4">
    <source>
        <dbReference type="ARBA" id="ARBA00006958"/>
    </source>
</evidence>
<sequence length="239" mass="27412">MTISAEKQLYIALYVLGTPDSYRSVVTKFDVGKATAWRAVKRVVKALCKHRNHFIRWPTQKEMDDCSQRLQMQYGFPKVIGALDGTHVYISAPAQDAQCYINRKGRHSIQLQVVCNDKLQFVHCYAGLPGSVHDMRVFKYSGLQQKCNDEYFPDNTHIIADSAYTLQKHIMIPYKDNGHLTQEEKHYNKLLSSTRMIVERAIVVINDDIDVEPGPMAVNQLLQNEGSIKRERIKNTLNI</sequence>
<gene>
    <name evidence="14" type="ORF">RF55_12838</name>
</gene>
<feature type="domain" description="DDE Tnp4" evidence="13">
    <location>
        <begin position="83"/>
        <end position="203"/>
    </location>
</feature>
<keyword evidence="6" id="KW-0963">Cytoplasm</keyword>